<keyword evidence="3" id="KW-0238">DNA-binding</keyword>
<dbReference type="GO" id="GO:0005634">
    <property type="term" value="C:nucleus"/>
    <property type="evidence" value="ECO:0007669"/>
    <property type="project" value="UniProtKB-SubCell"/>
</dbReference>
<feature type="domain" description="HTH myb-type" evidence="7">
    <location>
        <begin position="17"/>
        <end position="66"/>
    </location>
</feature>
<reference evidence="8" key="1">
    <citation type="submission" date="2015-11" db="EMBL/GenBank/DDBJ databases">
        <title>Identification of a MYB-bHLH-WD40 transcription complex in Norway spruce.</title>
        <authorList>
            <person name="Nemesio-Gorriz M."/>
            <person name="Blair P.B."/>
            <person name="Mukhtar S.M."/>
            <person name="Elfstrand M."/>
        </authorList>
    </citation>
    <scope>NUCLEOTIDE SEQUENCE</scope>
</reference>
<evidence type="ECO:0000313" key="8">
    <source>
        <dbReference type="EMBL" id="ANB66412.1"/>
    </source>
</evidence>
<dbReference type="InterPro" id="IPR017930">
    <property type="entry name" value="Myb_dom"/>
</dbReference>
<evidence type="ECO:0000256" key="4">
    <source>
        <dbReference type="ARBA" id="ARBA00023242"/>
    </source>
</evidence>
<accession>A0A167V8X0</accession>
<feature type="compositionally biased region" description="Low complexity" evidence="5">
    <location>
        <begin position="252"/>
        <end position="261"/>
    </location>
</feature>
<evidence type="ECO:0000256" key="3">
    <source>
        <dbReference type="ARBA" id="ARBA00023125"/>
    </source>
</evidence>
<dbReference type="GO" id="GO:0003677">
    <property type="term" value="F:DNA binding"/>
    <property type="evidence" value="ECO:0007669"/>
    <property type="project" value="UniProtKB-KW"/>
</dbReference>
<sequence>MCRSPSCWSCSKHVDGLNRGAWTANEDKILSEYIKTHGVGRWGDLPKKAGLRRCGKSCRLRWLNYLRPDIKRGNISPEEDELLVRLHRLLGNRWSLIAGRLPSRTDNEIKNYWNTQLSKRVQMCEFEPRFQRPFKRRGIPSPSDYDEGGVVDKDNYTSQTLPLKTRAVRYCGRAVEDGGSYDYDHVPDTHDGIDEEEDLKAADDHVVEIDTSKSWSQLLLEDCMGDYQNDRLEAINALQPNPSNGTDDRHQSPSPSSSQSIILQENHSSCNLIDQEFPQSKHFNFSCFDSFIDLGELSILVP</sequence>
<proteinExistence type="evidence at transcript level"/>
<dbReference type="PROSITE" id="PS51294">
    <property type="entry name" value="HTH_MYB"/>
    <property type="match status" value="2"/>
</dbReference>
<dbReference type="Pfam" id="PF00249">
    <property type="entry name" value="Myb_DNA-binding"/>
    <property type="match status" value="2"/>
</dbReference>
<dbReference type="EMBL" id="KU131218">
    <property type="protein sequence ID" value="ANB66412.1"/>
    <property type="molecule type" value="mRNA"/>
</dbReference>
<evidence type="ECO:0000256" key="5">
    <source>
        <dbReference type="SAM" id="MobiDB-lite"/>
    </source>
</evidence>
<feature type="domain" description="Myb-like" evidence="6">
    <location>
        <begin position="67"/>
        <end position="117"/>
    </location>
</feature>
<evidence type="ECO:0000256" key="1">
    <source>
        <dbReference type="ARBA" id="ARBA00004123"/>
    </source>
</evidence>
<keyword evidence="2" id="KW-0677">Repeat</keyword>
<dbReference type="FunFam" id="1.10.10.60:FF:000001">
    <property type="entry name" value="MYB-related transcription factor"/>
    <property type="match status" value="1"/>
</dbReference>
<dbReference type="CDD" id="cd00167">
    <property type="entry name" value="SANT"/>
    <property type="match status" value="2"/>
</dbReference>
<dbReference type="PANTHER" id="PTHR47999">
    <property type="entry name" value="TRANSCRIPTION FACTOR MYB8-RELATED-RELATED"/>
    <property type="match status" value="1"/>
</dbReference>
<feature type="domain" description="Myb-like" evidence="6">
    <location>
        <begin position="14"/>
        <end position="66"/>
    </location>
</feature>
<evidence type="ECO:0000259" key="7">
    <source>
        <dbReference type="PROSITE" id="PS51294"/>
    </source>
</evidence>
<dbReference type="InterPro" id="IPR015495">
    <property type="entry name" value="Myb_TF_plants"/>
</dbReference>
<dbReference type="PROSITE" id="PS50090">
    <property type="entry name" value="MYB_LIKE"/>
    <property type="match status" value="2"/>
</dbReference>
<evidence type="ECO:0000259" key="6">
    <source>
        <dbReference type="PROSITE" id="PS50090"/>
    </source>
</evidence>
<feature type="domain" description="HTH myb-type" evidence="7">
    <location>
        <begin position="67"/>
        <end position="121"/>
    </location>
</feature>
<organism evidence="8">
    <name type="scientific">Picea abies</name>
    <name type="common">Norway spruce</name>
    <name type="synonym">Picea excelsa</name>
    <dbReference type="NCBI Taxonomy" id="3329"/>
    <lineage>
        <taxon>Eukaryota</taxon>
        <taxon>Viridiplantae</taxon>
        <taxon>Streptophyta</taxon>
        <taxon>Embryophyta</taxon>
        <taxon>Tracheophyta</taxon>
        <taxon>Spermatophyta</taxon>
        <taxon>Pinopsida</taxon>
        <taxon>Pinidae</taxon>
        <taxon>Conifers I</taxon>
        <taxon>Pinales</taxon>
        <taxon>Pinaceae</taxon>
        <taxon>Picea</taxon>
    </lineage>
</organism>
<dbReference type="SMR" id="A0A167V8X0"/>
<feature type="region of interest" description="Disordered" evidence="5">
    <location>
        <begin position="238"/>
        <end position="261"/>
    </location>
</feature>
<dbReference type="InterPro" id="IPR009057">
    <property type="entry name" value="Homeodomain-like_sf"/>
</dbReference>
<dbReference type="InterPro" id="IPR001005">
    <property type="entry name" value="SANT/Myb"/>
</dbReference>
<evidence type="ECO:0000256" key="2">
    <source>
        <dbReference type="ARBA" id="ARBA00022737"/>
    </source>
</evidence>
<name>A0A167V8X0_PICAB</name>
<dbReference type="AlphaFoldDB" id="A0A167V8X0"/>
<dbReference type="SUPFAM" id="SSF46689">
    <property type="entry name" value="Homeodomain-like"/>
    <property type="match status" value="1"/>
</dbReference>
<dbReference type="PANTHER" id="PTHR47999:SF96">
    <property type="entry name" value="TRANSCRIPTION REPRESSOR MYB6-LIKE"/>
    <property type="match status" value="1"/>
</dbReference>
<protein>
    <submittedName>
        <fullName evidence="8">Transcription factor MYB29</fullName>
    </submittedName>
</protein>
<keyword evidence="4" id="KW-0539">Nucleus</keyword>
<dbReference type="Gene3D" id="1.10.10.60">
    <property type="entry name" value="Homeodomain-like"/>
    <property type="match status" value="2"/>
</dbReference>
<dbReference type="SMART" id="SM00717">
    <property type="entry name" value="SANT"/>
    <property type="match status" value="2"/>
</dbReference>
<comment type="subcellular location">
    <subcellularLocation>
        <location evidence="1">Nucleus</location>
    </subcellularLocation>
</comment>